<reference evidence="2 3" key="1">
    <citation type="submission" date="2019-11" db="EMBL/GenBank/DDBJ databases">
        <title>Whole genome sequence of Oryza granulata.</title>
        <authorList>
            <person name="Li W."/>
        </authorList>
    </citation>
    <scope>NUCLEOTIDE SEQUENCE [LARGE SCALE GENOMIC DNA]</scope>
    <source>
        <strain evidence="3">cv. Menghai</strain>
        <tissue evidence="2">Leaf</tissue>
    </source>
</reference>
<dbReference type="AlphaFoldDB" id="A0A6G1CU74"/>
<gene>
    <name evidence="2" type="ORF">E2562_028187</name>
</gene>
<name>A0A6G1CU74_9ORYZ</name>
<proteinExistence type="predicted"/>
<evidence type="ECO:0000256" key="1">
    <source>
        <dbReference type="SAM" id="MobiDB-lite"/>
    </source>
</evidence>
<feature type="compositionally biased region" description="Gly residues" evidence="1">
    <location>
        <begin position="83"/>
        <end position="96"/>
    </location>
</feature>
<organism evidence="2 3">
    <name type="scientific">Oryza meyeriana var. granulata</name>
    <dbReference type="NCBI Taxonomy" id="110450"/>
    <lineage>
        <taxon>Eukaryota</taxon>
        <taxon>Viridiplantae</taxon>
        <taxon>Streptophyta</taxon>
        <taxon>Embryophyta</taxon>
        <taxon>Tracheophyta</taxon>
        <taxon>Spermatophyta</taxon>
        <taxon>Magnoliopsida</taxon>
        <taxon>Liliopsida</taxon>
        <taxon>Poales</taxon>
        <taxon>Poaceae</taxon>
        <taxon>BOP clade</taxon>
        <taxon>Oryzoideae</taxon>
        <taxon>Oryzeae</taxon>
        <taxon>Oryzinae</taxon>
        <taxon>Oryza</taxon>
        <taxon>Oryza meyeriana</taxon>
    </lineage>
</organism>
<feature type="region of interest" description="Disordered" evidence="1">
    <location>
        <begin position="1"/>
        <end position="23"/>
    </location>
</feature>
<accession>A0A6G1CU74</accession>
<sequence length="96" mass="10633">MAEGKKGGDHRRRTRERGEDRRRARLRAAVDGGYDGVRVDQACAWSRDRLGKLTDSRRRSCRWRRENGGELERSSPAVRSGVLGTGLGPTSGAPRG</sequence>
<evidence type="ECO:0000313" key="2">
    <source>
        <dbReference type="EMBL" id="KAF0903629.1"/>
    </source>
</evidence>
<feature type="compositionally biased region" description="Basic and acidic residues" evidence="1">
    <location>
        <begin position="62"/>
        <end position="73"/>
    </location>
</feature>
<protein>
    <submittedName>
        <fullName evidence="2">Uncharacterized protein</fullName>
    </submittedName>
</protein>
<dbReference type="EMBL" id="SPHZ02000008">
    <property type="protein sequence ID" value="KAF0903629.1"/>
    <property type="molecule type" value="Genomic_DNA"/>
</dbReference>
<comment type="caution">
    <text evidence="2">The sequence shown here is derived from an EMBL/GenBank/DDBJ whole genome shotgun (WGS) entry which is preliminary data.</text>
</comment>
<evidence type="ECO:0000313" key="3">
    <source>
        <dbReference type="Proteomes" id="UP000479710"/>
    </source>
</evidence>
<keyword evidence="3" id="KW-1185">Reference proteome</keyword>
<dbReference type="Proteomes" id="UP000479710">
    <property type="component" value="Unassembled WGS sequence"/>
</dbReference>
<feature type="region of interest" description="Disordered" evidence="1">
    <location>
        <begin position="62"/>
        <end position="96"/>
    </location>
</feature>